<dbReference type="PANTHER" id="PTHR42930:SF3">
    <property type="entry name" value="PHOSPHATE-SPECIFIC TRANSPORT SYSTEM ACCESSORY PROTEIN PHOU"/>
    <property type="match status" value="1"/>
</dbReference>
<comment type="subcellular location">
    <subcellularLocation>
        <location evidence="1">Cytoplasm</location>
    </subcellularLocation>
</comment>
<evidence type="ECO:0000256" key="5">
    <source>
        <dbReference type="ARBA" id="ARBA00022490"/>
    </source>
</evidence>
<accession>A0A1J0VRU3</accession>
<feature type="domain" description="PhoU" evidence="7">
    <location>
        <begin position="26"/>
        <end position="103"/>
    </location>
</feature>
<keyword evidence="4" id="KW-0813">Transport</keyword>
<keyword evidence="5" id="KW-0963">Cytoplasm</keyword>
<dbReference type="InterPro" id="IPR028366">
    <property type="entry name" value="PhoU"/>
</dbReference>
<organism evidence="8 9">
    <name type="scientific">Nocardia mangyaensis</name>
    <dbReference type="NCBI Taxonomy" id="2213200"/>
    <lineage>
        <taxon>Bacteria</taxon>
        <taxon>Bacillati</taxon>
        <taxon>Actinomycetota</taxon>
        <taxon>Actinomycetes</taxon>
        <taxon>Mycobacteriales</taxon>
        <taxon>Nocardiaceae</taxon>
        <taxon>Nocardia</taxon>
    </lineage>
</organism>
<dbReference type="FunFam" id="1.20.58.220:FF:000004">
    <property type="entry name" value="Phosphate-specific transport system accessory protein PhoU"/>
    <property type="match status" value="1"/>
</dbReference>
<keyword evidence="6" id="KW-0592">Phosphate transport</keyword>
<dbReference type="PANTHER" id="PTHR42930">
    <property type="entry name" value="PHOSPHATE-SPECIFIC TRANSPORT SYSTEM ACCESSORY PROTEIN PHOU"/>
    <property type="match status" value="1"/>
</dbReference>
<dbReference type="InterPro" id="IPR038078">
    <property type="entry name" value="PhoU-like_sf"/>
</dbReference>
<dbReference type="AlphaFoldDB" id="A0A1J0VRU3"/>
<evidence type="ECO:0000259" key="7">
    <source>
        <dbReference type="Pfam" id="PF01895"/>
    </source>
</evidence>
<evidence type="ECO:0000256" key="3">
    <source>
        <dbReference type="ARBA" id="ARBA00011738"/>
    </source>
</evidence>
<evidence type="ECO:0000313" key="8">
    <source>
        <dbReference type="EMBL" id="APE34750.1"/>
    </source>
</evidence>
<reference evidence="8" key="1">
    <citation type="submission" date="2016-11" db="EMBL/GenBank/DDBJ databases">
        <authorList>
            <person name="Jaros S."/>
            <person name="Januszkiewicz K."/>
            <person name="Wedrychowicz H."/>
        </authorList>
    </citation>
    <scope>NUCLEOTIDE SEQUENCE [LARGE SCALE GENOMIC DNA]</scope>
    <source>
        <strain evidence="8">Y48</strain>
    </source>
</reference>
<evidence type="ECO:0000256" key="1">
    <source>
        <dbReference type="ARBA" id="ARBA00004496"/>
    </source>
</evidence>
<sequence>MRTRFHEDLEQLANQLHTMCLRDRAAIAAATGGLLNADLEQSERAIEICQELDTLRDQCEHTAVALLALQSPVAGELRKVVTAIQLVANLHRMGALTEHIADIARRRHPEHAVPESMRSIVARMGAAAVAMATSAAAVLASGDPEDAARFDAEDDTMDRLHHELLTAVLACDGHSSKAMVVDMTLLGRYYERFADHTVEVGRRTIFMATGCNPEEWAATRPRDR</sequence>
<name>A0A1J0VRU3_9NOCA</name>
<feature type="domain" description="PhoU" evidence="7">
    <location>
        <begin position="122"/>
        <end position="203"/>
    </location>
</feature>
<dbReference type="GO" id="GO:0030643">
    <property type="term" value="P:intracellular phosphate ion homeostasis"/>
    <property type="evidence" value="ECO:0007669"/>
    <property type="project" value="InterPro"/>
</dbReference>
<dbReference type="RefSeq" id="WP_071927932.1">
    <property type="nucleotide sequence ID" value="NZ_CP018082.1"/>
</dbReference>
<dbReference type="InterPro" id="IPR026022">
    <property type="entry name" value="PhoU_dom"/>
</dbReference>
<evidence type="ECO:0000313" key="9">
    <source>
        <dbReference type="Proteomes" id="UP000183810"/>
    </source>
</evidence>
<evidence type="ECO:0000256" key="4">
    <source>
        <dbReference type="ARBA" id="ARBA00022448"/>
    </source>
</evidence>
<dbReference type="NCBIfam" id="TIGR02135">
    <property type="entry name" value="phoU_full"/>
    <property type="match status" value="1"/>
</dbReference>
<proteinExistence type="inferred from homology"/>
<evidence type="ECO:0000256" key="6">
    <source>
        <dbReference type="ARBA" id="ARBA00022592"/>
    </source>
</evidence>
<comment type="subunit">
    <text evidence="3">Homodimer.</text>
</comment>
<dbReference type="Pfam" id="PF01895">
    <property type="entry name" value="PhoU"/>
    <property type="match status" value="2"/>
</dbReference>
<keyword evidence="9" id="KW-1185">Reference proteome</keyword>
<dbReference type="SUPFAM" id="SSF109755">
    <property type="entry name" value="PhoU-like"/>
    <property type="match status" value="1"/>
</dbReference>
<dbReference type="Gene3D" id="1.20.58.220">
    <property type="entry name" value="Phosphate transport system protein phou homolog 2, domain 2"/>
    <property type="match status" value="1"/>
</dbReference>
<protein>
    <submittedName>
        <fullName evidence="8">Phosphate transport system regulatory protein PhoU</fullName>
    </submittedName>
</protein>
<comment type="similarity">
    <text evidence="2">Belongs to the PhoU family.</text>
</comment>
<dbReference type="KEGG" id="nsl:BOX37_13240"/>
<gene>
    <name evidence="8" type="ORF">BOX37_13240</name>
</gene>
<evidence type="ECO:0000256" key="2">
    <source>
        <dbReference type="ARBA" id="ARBA00008107"/>
    </source>
</evidence>
<dbReference type="GO" id="GO:0006817">
    <property type="term" value="P:phosphate ion transport"/>
    <property type="evidence" value="ECO:0007669"/>
    <property type="project" value="UniProtKB-KW"/>
</dbReference>
<dbReference type="Proteomes" id="UP000183810">
    <property type="component" value="Chromosome"/>
</dbReference>
<dbReference type="GO" id="GO:0005737">
    <property type="term" value="C:cytoplasm"/>
    <property type="evidence" value="ECO:0007669"/>
    <property type="project" value="UniProtKB-SubCell"/>
</dbReference>
<dbReference type="EMBL" id="CP018082">
    <property type="protein sequence ID" value="APE34750.1"/>
    <property type="molecule type" value="Genomic_DNA"/>
</dbReference>
<dbReference type="OrthoDB" id="9814256at2"/>
<dbReference type="GO" id="GO:0045936">
    <property type="term" value="P:negative regulation of phosphate metabolic process"/>
    <property type="evidence" value="ECO:0007669"/>
    <property type="project" value="InterPro"/>
</dbReference>